<dbReference type="GO" id="GO:0097400">
    <property type="term" value="P:interleukin-17-mediated signaling pathway"/>
    <property type="evidence" value="ECO:0007669"/>
    <property type="project" value="UniProtKB-ARBA"/>
</dbReference>
<evidence type="ECO:0000256" key="11">
    <source>
        <dbReference type="ARBA" id="ARBA00078673"/>
    </source>
</evidence>
<name>A0A9D2Z339_NOTFU</name>
<dbReference type="Proteomes" id="UP000822369">
    <property type="component" value="Chromosome 1"/>
</dbReference>
<evidence type="ECO:0000313" key="15">
    <source>
        <dbReference type="EMBL" id="KAF7231560.1"/>
    </source>
</evidence>
<dbReference type="KEGG" id="nfu:107396022"/>
<evidence type="ECO:0000256" key="5">
    <source>
        <dbReference type="ARBA" id="ARBA00023198"/>
    </source>
</evidence>
<dbReference type="GO" id="GO:0000209">
    <property type="term" value="P:protein polyubiquitination"/>
    <property type="evidence" value="ECO:0007669"/>
    <property type="project" value="UniProtKB-ARBA"/>
</dbReference>
<keyword evidence="5" id="KW-0395">Inflammatory response</keyword>
<proteinExistence type="predicted"/>
<dbReference type="GO" id="GO:0006959">
    <property type="term" value="P:humoral immune response"/>
    <property type="evidence" value="ECO:0007669"/>
    <property type="project" value="TreeGrafter"/>
</dbReference>
<dbReference type="PANTHER" id="PTHR34257">
    <property type="entry name" value="ADAPTER PROTEIN CIKS"/>
    <property type="match status" value="1"/>
</dbReference>
<comment type="subunit">
    <text evidence="6">Interacts with IKBKG/NF-kappa B essential modulator, with CHUK/IKK-alpha and with IKBKB/IKK-beta. Interacts with TRAF6; this interaction is direct. Interacts with IL17RA and IL17RC. Interacts with IL17RB.</text>
</comment>
<organism evidence="15 16">
    <name type="scientific">Nothobranchius furzeri</name>
    <name type="common">Turquoise killifish</name>
    <dbReference type="NCBI Taxonomy" id="105023"/>
    <lineage>
        <taxon>Eukaryota</taxon>
        <taxon>Metazoa</taxon>
        <taxon>Chordata</taxon>
        <taxon>Craniata</taxon>
        <taxon>Vertebrata</taxon>
        <taxon>Euteleostomi</taxon>
        <taxon>Actinopterygii</taxon>
        <taxon>Neopterygii</taxon>
        <taxon>Teleostei</taxon>
        <taxon>Neoteleostei</taxon>
        <taxon>Acanthomorphata</taxon>
        <taxon>Ovalentaria</taxon>
        <taxon>Atherinomorphae</taxon>
        <taxon>Cyprinodontiformes</taxon>
        <taxon>Nothobranchiidae</taxon>
        <taxon>Nothobranchius</taxon>
    </lineage>
</organism>
<gene>
    <name evidence="15" type="primary">traf3ip2</name>
    <name evidence="15" type="ORF">G4P62_018237</name>
</gene>
<dbReference type="EMBL" id="JAAVVJ010000001">
    <property type="protein sequence ID" value="KAF7231560.1"/>
    <property type="molecule type" value="Genomic_DNA"/>
</dbReference>
<dbReference type="GO" id="GO:0061630">
    <property type="term" value="F:ubiquitin protein ligase activity"/>
    <property type="evidence" value="ECO:0007669"/>
    <property type="project" value="UniProtKB-EC"/>
</dbReference>
<dbReference type="Pfam" id="PF08357">
    <property type="entry name" value="SEFIR"/>
    <property type="match status" value="1"/>
</dbReference>
<evidence type="ECO:0000256" key="10">
    <source>
        <dbReference type="ARBA" id="ARBA00078387"/>
    </source>
</evidence>
<comment type="caution">
    <text evidence="15">The sequence shown here is derived from an EMBL/GenBank/DDBJ whole genome shotgun (WGS) entry which is preliminary data.</text>
</comment>
<accession>A0A9D2Z339</accession>
<dbReference type="PANTHER" id="PTHR34257:SF4">
    <property type="entry name" value="ADAPTER PROTEIN CIKS"/>
    <property type="match status" value="1"/>
</dbReference>
<evidence type="ECO:0000256" key="1">
    <source>
        <dbReference type="ARBA" id="ARBA00000900"/>
    </source>
</evidence>
<evidence type="ECO:0000256" key="13">
    <source>
        <dbReference type="SAM" id="MobiDB-lite"/>
    </source>
</evidence>
<dbReference type="InterPro" id="IPR013568">
    <property type="entry name" value="SEFIR_dom"/>
</dbReference>
<feature type="compositionally biased region" description="Basic and acidic residues" evidence="13">
    <location>
        <begin position="70"/>
        <end position="88"/>
    </location>
</feature>
<evidence type="ECO:0000256" key="12">
    <source>
        <dbReference type="ARBA" id="ARBA00080040"/>
    </source>
</evidence>
<evidence type="ECO:0000256" key="2">
    <source>
        <dbReference type="ARBA" id="ARBA00012483"/>
    </source>
</evidence>
<dbReference type="InterPro" id="IPR053047">
    <property type="entry name" value="E3_ubiq_ligase_TRAF3IP2"/>
</dbReference>
<evidence type="ECO:0000256" key="7">
    <source>
        <dbReference type="ARBA" id="ARBA00073304"/>
    </source>
</evidence>
<dbReference type="CTD" id="606616"/>
<dbReference type="OrthoDB" id="6021171at2759"/>
<dbReference type="GeneID" id="107396022"/>
<evidence type="ECO:0000256" key="4">
    <source>
        <dbReference type="ARBA" id="ARBA00022786"/>
    </source>
</evidence>
<dbReference type="PROSITE" id="PS51534">
    <property type="entry name" value="SEFIR"/>
    <property type="match status" value="1"/>
</dbReference>
<dbReference type="AlphaFoldDB" id="A0A9D2Z339"/>
<feature type="region of interest" description="Disordered" evidence="13">
    <location>
        <begin position="69"/>
        <end position="96"/>
    </location>
</feature>
<feature type="domain" description="SEFIR" evidence="14">
    <location>
        <begin position="294"/>
        <end position="431"/>
    </location>
</feature>
<evidence type="ECO:0000259" key="14">
    <source>
        <dbReference type="PROSITE" id="PS51534"/>
    </source>
</evidence>
<dbReference type="GO" id="GO:0038173">
    <property type="term" value="P:interleukin-17A-mediated signaling pathway"/>
    <property type="evidence" value="ECO:0007669"/>
    <property type="project" value="UniProtKB-ARBA"/>
</dbReference>
<evidence type="ECO:0000256" key="8">
    <source>
        <dbReference type="ARBA" id="ARBA00075327"/>
    </source>
</evidence>
<dbReference type="GO" id="GO:0043123">
    <property type="term" value="P:positive regulation of canonical NF-kappaB signal transduction"/>
    <property type="evidence" value="ECO:0007669"/>
    <property type="project" value="TreeGrafter"/>
</dbReference>
<evidence type="ECO:0000313" key="16">
    <source>
        <dbReference type="Proteomes" id="UP000822369"/>
    </source>
</evidence>
<feature type="region of interest" description="Disordered" evidence="13">
    <location>
        <begin position="218"/>
        <end position="252"/>
    </location>
</feature>
<feature type="compositionally biased region" description="Polar residues" evidence="13">
    <location>
        <begin position="230"/>
        <end position="246"/>
    </location>
</feature>
<evidence type="ECO:0000256" key="9">
    <source>
        <dbReference type="ARBA" id="ARBA00076636"/>
    </source>
</evidence>
<reference evidence="15" key="1">
    <citation type="submission" date="2020-03" db="EMBL/GenBank/DDBJ databases">
        <title>Intra-Species Differences in Population Size shape Life History and Genome Evolution.</title>
        <authorList>
            <person name="Willemsen D."/>
            <person name="Cui R."/>
            <person name="Valenzano D.R."/>
        </authorList>
    </citation>
    <scope>NUCLEOTIDE SEQUENCE</scope>
    <source>
        <strain evidence="15">GRZ</strain>
        <tissue evidence="15">Whole</tissue>
    </source>
</reference>
<dbReference type="GO" id="GO:0006954">
    <property type="term" value="P:inflammatory response"/>
    <property type="evidence" value="ECO:0007669"/>
    <property type="project" value="UniProtKB-KW"/>
</dbReference>
<protein>
    <recommendedName>
        <fullName evidence="7">E3 ubiquitin ligase TRAF3IP2</fullName>
        <ecNumber evidence="2">2.3.2.27</ecNumber>
    </recommendedName>
    <alternativeName>
        <fullName evidence="8">Adapter protein CIKS</fullName>
    </alternativeName>
    <alternativeName>
        <fullName evidence="9">Connection to IKK and SAPK/JNK</fullName>
    </alternativeName>
    <alternativeName>
        <fullName evidence="12">E3 ubiquitin-protein ligase CIKS</fullName>
    </alternativeName>
    <alternativeName>
        <fullName evidence="10">Nuclear factor NF-kappa-B activator 1</fullName>
    </alternativeName>
    <alternativeName>
        <fullName evidence="11">TRAF3-interacting protein 2</fullName>
    </alternativeName>
</protein>
<dbReference type="FunFam" id="3.40.50.11530:FF:000007">
    <property type="entry name" value="adapter protein CIKS isoform X3"/>
    <property type="match status" value="1"/>
</dbReference>
<dbReference type="Gene3D" id="3.40.50.11530">
    <property type="match status" value="1"/>
</dbReference>
<evidence type="ECO:0000256" key="3">
    <source>
        <dbReference type="ARBA" id="ARBA00022679"/>
    </source>
</evidence>
<sequence>MKTSQDFQTLRETGRGMLPVCLRTSVCCSCGIKEGLVLSGPCSHPSIPVETDERVTAPGAEMFVCSSCDHGGHEDGAKPPLREQRDPDPSWLPGSWYQPEAAAAAHRGSPDPYIMYATPAPPTPSEYAWPPRIWQQELMNDRSRGPSRSSICTWGHSTEEAGSLEPPLPLMSNINFEPFNPTQYRVQHMAGPDSILRIGLRQNTGYLPAPIHRNHYYNNPENLAGPLQETPPQNHPQSRRPSQVAPNTRHGVAPQCAPLPGDVMHEVSVNSSSLASPGAATKEVKRTISLPEESRNVFITYSVDTANEIPSFISFLRSQGFNPAIDMFDNPIRRMGIARWMDRFLNDKSVLIIVIISPKYREDVEGSGNDEHGLHTKYIHNQIQNEFIQQGCLNFRLVPVLFPNATKKHVPGWLQSTTIYRWPSDTQDLLLRLLREERYIIPPRGANLTLTVRCL</sequence>
<keyword evidence="4" id="KW-0833">Ubl conjugation pathway</keyword>
<dbReference type="GO" id="GO:0005737">
    <property type="term" value="C:cytoplasm"/>
    <property type="evidence" value="ECO:0007669"/>
    <property type="project" value="UniProtKB-ARBA"/>
</dbReference>
<comment type="catalytic activity">
    <reaction evidence="1">
        <text>S-ubiquitinyl-[E2 ubiquitin-conjugating enzyme]-L-cysteine + [acceptor protein]-L-lysine = [E2 ubiquitin-conjugating enzyme]-L-cysteine + N(6)-ubiquitinyl-[acceptor protein]-L-lysine.</text>
        <dbReference type="EC" id="2.3.2.27"/>
    </reaction>
</comment>
<keyword evidence="3" id="KW-0808">Transferase</keyword>
<evidence type="ECO:0000256" key="6">
    <source>
        <dbReference type="ARBA" id="ARBA00064316"/>
    </source>
</evidence>
<dbReference type="EC" id="2.3.2.27" evidence="2"/>